<dbReference type="PANTHER" id="PTHR39083:SF1">
    <property type="entry name" value="CYCLIC DI-GMP-BINDING PROTEIN"/>
    <property type="match status" value="1"/>
</dbReference>
<evidence type="ECO:0000256" key="4">
    <source>
        <dbReference type="ARBA" id="ARBA00022989"/>
    </source>
</evidence>
<keyword evidence="6" id="KW-0732">Signal</keyword>
<dbReference type="GO" id="GO:0005886">
    <property type="term" value="C:plasma membrane"/>
    <property type="evidence" value="ECO:0007669"/>
    <property type="project" value="UniProtKB-SubCell"/>
</dbReference>
<dbReference type="Proteomes" id="UP000550508">
    <property type="component" value="Unassembled WGS sequence"/>
</dbReference>
<reference evidence="8 9" key="1">
    <citation type="submission" date="2020-05" db="EMBL/GenBank/DDBJ databases">
        <authorList>
            <person name="Kim M.K."/>
        </authorList>
    </citation>
    <scope>NUCLEOTIDE SEQUENCE [LARGE SCALE GENOMIC DNA]</scope>
    <source>
        <strain evidence="8 9">BT25</strain>
    </source>
</reference>
<dbReference type="AlphaFoldDB" id="A0A849VTE1"/>
<dbReference type="InterPro" id="IPR018513">
    <property type="entry name" value="Cell_synthase_bac"/>
</dbReference>
<keyword evidence="3 6" id="KW-0812">Transmembrane</keyword>
<keyword evidence="5 6" id="KW-0472">Membrane</keyword>
<comment type="pathway">
    <text evidence="6">Glycan metabolism; bacterial cellulose biosynthesis.</text>
</comment>
<dbReference type="Gene3D" id="2.60.120.260">
    <property type="entry name" value="Galactose-binding domain-like"/>
    <property type="match status" value="2"/>
</dbReference>
<comment type="caution">
    <text evidence="8">The sequence shown here is derived from an EMBL/GenBank/DDBJ whole genome shotgun (WGS) entry which is preliminary data.</text>
</comment>
<protein>
    <recommendedName>
        <fullName evidence="6">Cyclic di-GMP-binding protein</fullName>
    </recommendedName>
    <alternativeName>
        <fullName evidence="6">Cellulose synthase regulatory subunit</fullName>
    </alternativeName>
</protein>
<organism evidence="8 9">
    <name type="scientific">Phyllobacterium pellucidum</name>
    <dbReference type="NCBI Taxonomy" id="2740464"/>
    <lineage>
        <taxon>Bacteria</taxon>
        <taxon>Pseudomonadati</taxon>
        <taxon>Pseudomonadota</taxon>
        <taxon>Alphaproteobacteria</taxon>
        <taxon>Hyphomicrobiales</taxon>
        <taxon>Phyllobacteriaceae</taxon>
        <taxon>Phyllobacterium</taxon>
    </lineage>
</organism>
<evidence type="ECO:0000256" key="3">
    <source>
        <dbReference type="ARBA" id="ARBA00022692"/>
    </source>
</evidence>
<dbReference type="GO" id="GO:0030244">
    <property type="term" value="P:cellulose biosynthetic process"/>
    <property type="evidence" value="ECO:0007669"/>
    <property type="project" value="UniProtKB-KW"/>
</dbReference>
<gene>
    <name evidence="8" type="ORF">HQ945_18495</name>
</gene>
<evidence type="ECO:0000256" key="2">
    <source>
        <dbReference type="ARBA" id="ARBA00022475"/>
    </source>
</evidence>
<evidence type="ECO:0000256" key="1">
    <source>
        <dbReference type="ARBA" id="ARBA00004162"/>
    </source>
</evidence>
<evidence type="ECO:0000256" key="5">
    <source>
        <dbReference type="ARBA" id="ARBA00023136"/>
    </source>
</evidence>
<evidence type="ECO:0000313" key="8">
    <source>
        <dbReference type="EMBL" id="NTS33245.1"/>
    </source>
</evidence>
<accession>A0A849VTE1</accession>
<feature type="region of interest" description="Disordered" evidence="7">
    <location>
        <begin position="27"/>
        <end position="65"/>
    </location>
</feature>
<comment type="subcellular location">
    <subcellularLocation>
        <location evidence="6">Cell inner membrane</location>
    </subcellularLocation>
    <subcellularLocation>
        <location evidence="1">Cell membrane</location>
        <topology evidence="1">Single-pass membrane protein</topology>
    </subcellularLocation>
</comment>
<evidence type="ECO:0000256" key="6">
    <source>
        <dbReference type="RuleBase" id="RU365021"/>
    </source>
</evidence>
<keyword evidence="6" id="KW-0973">c-di-GMP</keyword>
<comment type="similarity">
    <text evidence="6">Belongs to the AcsB/BcsB family.</text>
</comment>
<sequence length="787" mass="84799">MKRLLGACLFLGLSTLSSYAQVAPFDMSPERPAEPAPAEKPAAPFSPLPGQQAPAAPAPAPKLAPAPIRADGQWRRYIVPQDSLSFSGENGDKTWAVFITADQAAAPATLTLAYQSSLVVAPEWSTMTVSINNARIISEPVQSPEGRKTLTAKIPAGVLKEGLNTFRINTSLRHRTDCTVQSTYELWTEVDPSKTYLSFTGDNPRRLKKLDDIRAIGVDGTGRTAFNIVVPAIDRTQATAPMLHTAQGLAILANMPNQTVTVSSTLPAEQSPGSLTVLLGTDEELQSLAPWAGDSRTAPGVAFVDDPATGSSILRFRGADWQSVTNAVAGFVDPLKRDLSVPRTFISTQTWRSPDVPLFISSSRVKLSELGVDTKNFTGRRLRTEFAIGVPSDFYANEYGKATILLDAAYSEDVLPGSQINIYVNDNIAATLPITTSGGEILRHFPISFTMRHFRPGVNLITIEAALTTKTDSICAPGSNASSTTRFALFDSSEFVIPSFARIGTLPNLAGLSGTSFPYNRSGKPLPVVMNNAGEKSLSAAATLLARMAVAAGRPMEVDPRATANSAMNSNALFIGAIPQIESSVLTQTGISENTRTIWSAVKGNVEPAPEENTQSDFNEWRERLSGRGWRGQISSFDDWLNRTFNISLASLMTSDESDAPYTPEPAATLLVAQRPNPNGDGVWTVATSATDDNLIEGVRALTRQDHWPELQGHISIYKAGTDEMQMVPVGNYTFVQSQPLSFSNMRLVIANWLSGNILWFSLILVVLASLLGIATSRMLANLGRRI</sequence>
<keyword evidence="6" id="KW-0135">Cellulose biosynthesis</keyword>
<dbReference type="EMBL" id="JABUMX010000005">
    <property type="protein sequence ID" value="NTS33245.1"/>
    <property type="molecule type" value="Genomic_DNA"/>
</dbReference>
<evidence type="ECO:0000256" key="7">
    <source>
        <dbReference type="SAM" id="MobiDB-lite"/>
    </source>
</evidence>
<dbReference type="PANTHER" id="PTHR39083">
    <property type="entry name" value="CYCLIC DI-GMP-BINDING PROTEIN"/>
    <property type="match status" value="1"/>
</dbReference>
<name>A0A849VTE1_9HYPH</name>
<dbReference type="Pfam" id="PF03170">
    <property type="entry name" value="BcsB"/>
    <property type="match status" value="1"/>
</dbReference>
<evidence type="ECO:0000313" key="9">
    <source>
        <dbReference type="Proteomes" id="UP000550508"/>
    </source>
</evidence>
<dbReference type="RefSeq" id="WP_113281054.1">
    <property type="nucleotide sequence ID" value="NZ_JABUMX010000005.1"/>
</dbReference>
<keyword evidence="2 6" id="KW-1003">Cell membrane</keyword>
<comment type="subunit">
    <text evidence="6">Tightly associated with the cellulose synthase catalytic subunit.</text>
</comment>
<feature type="compositionally biased region" description="Low complexity" evidence="7">
    <location>
        <begin position="39"/>
        <end position="55"/>
    </location>
</feature>
<dbReference type="UniPathway" id="UPA00694"/>
<keyword evidence="4 6" id="KW-1133">Transmembrane helix</keyword>
<comment type="function">
    <text evidence="6">Binds the cellulose synthase activator, bis-(3'-5') cyclic diguanylic acid (c-di-GMP).</text>
</comment>
<feature type="transmembrane region" description="Helical" evidence="6">
    <location>
        <begin position="758"/>
        <end position="781"/>
    </location>
</feature>
<feature type="signal peptide" evidence="6">
    <location>
        <begin position="1"/>
        <end position="20"/>
    </location>
</feature>
<keyword evidence="6" id="KW-0997">Cell inner membrane</keyword>
<proteinExistence type="inferred from homology"/>
<feature type="chain" id="PRO_5033103326" description="Cyclic di-GMP-binding protein" evidence="6">
    <location>
        <begin position="21"/>
        <end position="787"/>
    </location>
</feature>
<dbReference type="GO" id="GO:0006011">
    <property type="term" value="P:UDP-alpha-D-glucose metabolic process"/>
    <property type="evidence" value="ECO:0007669"/>
    <property type="project" value="InterPro"/>
</dbReference>
<keyword evidence="9" id="KW-1185">Reference proteome</keyword>